<dbReference type="Gene3D" id="3.20.20.80">
    <property type="entry name" value="Glycosidases"/>
    <property type="match status" value="1"/>
</dbReference>
<dbReference type="SMART" id="SM00641">
    <property type="entry name" value="Glyco_25"/>
    <property type="match status" value="1"/>
</dbReference>
<gene>
    <name evidence="4" type="ORF">SIL82_14640</name>
</gene>
<evidence type="ECO:0000313" key="5">
    <source>
        <dbReference type="Proteomes" id="UP001279660"/>
    </source>
</evidence>
<evidence type="ECO:0000256" key="2">
    <source>
        <dbReference type="ARBA" id="ARBA00022801"/>
    </source>
</evidence>
<dbReference type="InterPro" id="IPR018077">
    <property type="entry name" value="Glyco_hydro_fam25_subgr"/>
</dbReference>
<protein>
    <submittedName>
        <fullName evidence="4">GH25 family lysozyme</fullName>
    </submittedName>
</protein>
<dbReference type="RefSeq" id="WP_010407966.1">
    <property type="nucleotide sequence ID" value="NZ_JAWXXV010000001.1"/>
</dbReference>
<proteinExistence type="inferred from homology"/>
<dbReference type="PANTHER" id="PTHR34135:SF2">
    <property type="entry name" value="LYSOZYME"/>
    <property type="match status" value="1"/>
</dbReference>
<keyword evidence="5" id="KW-1185">Reference proteome</keyword>
<evidence type="ECO:0000256" key="3">
    <source>
        <dbReference type="ARBA" id="ARBA00023295"/>
    </source>
</evidence>
<dbReference type="PROSITE" id="PS51904">
    <property type="entry name" value="GLYCOSYL_HYDROL_F25_2"/>
    <property type="match status" value="1"/>
</dbReference>
<dbReference type="EMBL" id="JAWXXV010000001">
    <property type="protein sequence ID" value="MDX5985492.1"/>
    <property type="molecule type" value="Genomic_DNA"/>
</dbReference>
<organism evidence="4 5">
    <name type="scientific">Sphingomonas echinoides</name>
    <dbReference type="NCBI Taxonomy" id="59803"/>
    <lineage>
        <taxon>Bacteria</taxon>
        <taxon>Pseudomonadati</taxon>
        <taxon>Pseudomonadota</taxon>
        <taxon>Alphaproteobacteria</taxon>
        <taxon>Sphingomonadales</taxon>
        <taxon>Sphingomonadaceae</taxon>
        <taxon>Sphingomonas</taxon>
    </lineage>
</organism>
<keyword evidence="2" id="KW-0378">Hydrolase</keyword>
<dbReference type="Proteomes" id="UP001279660">
    <property type="component" value="Unassembled WGS sequence"/>
</dbReference>
<accession>A0ABU4PQS3</accession>
<keyword evidence="3" id="KW-0326">Glycosidase</keyword>
<name>A0ABU4PQS3_9SPHN</name>
<dbReference type="SUPFAM" id="SSF51445">
    <property type="entry name" value="(Trans)glycosidases"/>
    <property type="match status" value="1"/>
</dbReference>
<comment type="similarity">
    <text evidence="1">Belongs to the glycosyl hydrolase 25 family.</text>
</comment>
<sequence>MGRWKKRIGLAGAAIITIGVAYAAGWTWMHHWRPSDKYAFQGVDVAEANGAIDWWAVKRAGADFAYVRVTSGADRRDARFQENWAALYETGLRRGASHLYSICRLATDQANLFNTTVPRDDSALPAALELDFAADCPTRPAPQIVLDELRRYITMVESHTGKPVLLKVSKAFDAAYGVTLAIPRPVWAVQDFFPPDYPARRWRMWQANGTRRIDGVDGPIHWDVVAP</sequence>
<dbReference type="InterPro" id="IPR002053">
    <property type="entry name" value="Glyco_hydro_25"/>
</dbReference>
<dbReference type="PANTHER" id="PTHR34135">
    <property type="entry name" value="LYSOZYME"/>
    <property type="match status" value="1"/>
</dbReference>
<dbReference type="InterPro" id="IPR017853">
    <property type="entry name" value="GH"/>
</dbReference>
<reference evidence="4 5" key="1">
    <citation type="submission" date="2023-11" db="EMBL/GenBank/DDBJ databases">
        <title>MicrobeMod: A computational toolkit for identifying prokaryotic methylation and restriction-modification with nanopore sequencing.</title>
        <authorList>
            <person name="Crits-Christoph A."/>
            <person name="Kang S.C."/>
            <person name="Lee H."/>
            <person name="Ostrov N."/>
        </authorList>
    </citation>
    <scope>NUCLEOTIDE SEQUENCE [LARGE SCALE GENOMIC DNA]</scope>
    <source>
        <strain evidence="4 5">ATCC 14820</strain>
    </source>
</reference>
<evidence type="ECO:0000256" key="1">
    <source>
        <dbReference type="ARBA" id="ARBA00010646"/>
    </source>
</evidence>
<dbReference type="Pfam" id="PF01183">
    <property type="entry name" value="Glyco_hydro_25"/>
    <property type="match status" value="1"/>
</dbReference>
<comment type="caution">
    <text evidence="4">The sequence shown here is derived from an EMBL/GenBank/DDBJ whole genome shotgun (WGS) entry which is preliminary data.</text>
</comment>
<evidence type="ECO:0000313" key="4">
    <source>
        <dbReference type="EMBL" id="MDX5985492.1"/>
    </source>
</evidence>